<protein>
    <submittedName>
        <fullName evidence="2">Uncharacterized protein</fullName>
    </submittedName>
</protein>
<reference evidence="2" key="1">
    <citation type="journal article" date="2021" name="Proc. Natl. Acad. Sci. U.S.A.">
        <title>A Catalog of Tens of Thousands of Viruses from Human Metagenomes Reveals Hidden Associations with Chronic Diseases.</title>
        <authorList>
            <person name="Tisza M.J."/>
            <person name="Buck C.B."/>
        </authorList>
    </citation>
    <scope>NUCLEOTIDE SEQUENCE</scope>
    <source>
        <strain evidence="2">Ctu1o13</strain>
    </source>
</reference>
<accession>A0A8S5UZF4</accession>
<feature type="region of interest" description="Disordered" evidence="1">
    <location>
        <begin position="1"/>
        <end position="48"/>
    </location>
</feature>
<dbReference type="EMBL" id="BK016170">
    <property type="protein sequence ID" value="DAF99726.1"/>
    <property type="molecule type" value="Genomic_DNA"/>
</dbReference>
<sequence length="69" mass="7358">MGPLSRRGGRSAPSVSGSGPGFNCTKRSRNYINKGAGGNRSNTNCNQRSDKLRRDCHYSCHSATEVGQG</sequence>
<name>A0A8S5UZF4_9CAUD</name>
<organism evidence="2">
    <name type="scientific">Siphoviridae sp. ctu1o13</name>
    <dbReference type="NCBI Taxonomy" id="2825711"/>
    <lineage>
        <taxon>Viruses</taxon>
        <taxon>Duplodnaviria</taxon>
        <taxon>Heunggongvirae</taxon>
        <taxon>Uroviricota</taxon>
        <taxon>Caudoviricetes</taxon>
    </lineage>
</organism>
<proteinExistence type="predicted"/>
<evidence type="ECO:0000313" key="2">
    <source>
        <dbReference type="EMBL" id="DAF99726.1"/>
    </source>
</evidence>
<evidence type="ECO:0000256" key="1">
    <source>
        <dbReference type="SAM" id="MobiDB-lite"/>
    </source>
</evidence>